<dbReference type="EMBL" id="AMQM01008730">
    <property type="status" value="NOT_ANNOTATED_CDS"/>
    <property type="molecule type" value="Genomic_DNA"/>
</dbReference>
<dbReference type="GO" id="GO:0005525">
    <property type="term" value="F:GTP binding"/>
    <property type="evidence" value="ECO:0007669"/>
    <property type="project" value="UniProtKB-KW"/>
</dbReference>
<dbReference type="KEGG" id="hro:HELRODRAFT_194872"/>
<dbReference type="FunCoup" id="T1FWI3">
    <property type="interactions" value="1475"/>
</dbReference>
<feature type="compositionally biased region" description="Basic and acidic residues" evidence="6">
    <location>
        <begin position="61"/>
        <end position="95"/>
    </location>
</feature>
<feature type="compositionally biased region" description="Basic residues" evidence="6">
    <location>
        <begin position="538"/>
        <end position="548"/>
    </location>
</feature>
<gene>
    <name evidence="9" type="primary">20213178</name>
    <name evidence="8" type="ORF">HELRODRAFT_194872</name>
</gene>
<dbReference type="CTD" id="20213178"/>
<feature type="domain" description="CP-type G" evidence="7">
    <location>
        <begin position="139"/>
        <end position="327"/>
    </location>
</feature>
<protein>
    <recommendedName>
        <fullName evidence="7">CP-type G domain-containing protein</fullName>
    </recommendedName>
</protein>
<organism evidence="9 10">
    <name type="scientific">Helobdella robusta</name>
    <name type="common">Californian leech</name>
    <dbReference type="NCBI Taxonomy" id="6412"/>
    <lineage>
        <taxon>Eukaryota</taxon>
        <taxon>Metazoa</taxon>
        <taxon>Spiralia</taxon>
        <taxon>Lophotrochozoa</taxon>
        <taxon>Annelida</taxon>
        <taxon>Clitellata</taxon>
        <taxon>Hirudinea</taxon>
        <taxon>Rhynchobdellida</taxon>
        <taxon>Glossiphoniidae</taxon>
        <taxon>Helobdella</taxon>
    </lineage>
</organism>
<dbReference type="PANTHER" id="PTHR11089">
    <property type="entry name" value="GTP-BINDING PROTEIN-RELATED"/>
    <property type="match status" value="1"/>
</dbReference>
<dbReference type="GO" id="GO:0005730">
    <property type="term" value="C:nucleolus"/>
    <property type="evidence" value="ECO:0000318"/>
    <property type="project" value="GO_Central"/>
</dbReference>
<dbReference type="InterPro" id="IPR014813">
    <property type="entry name" value="Gnl3_N_dom"/>
</dbReference>
<dbReference type="Gene3D" id="1.10.1580.10">
    <property type="match status" value="1"/>
</dbReference>
<dbReference type="FunFam" id="3.40.50.300:FF:000493">
    <property type="entry name" value="Guanine nucleotide-binding protein-like 3-like protein"/>
    <property type="match status" value="1"/>
</dbReference>
<proteinExistence type="predicted"/>
<dbReference type="OrthoDB" id="444945at2759"/>
<dbReference type="STRING" id="6412.T1FWI3"/>
<sequence>MPRSKIGNKKSKRVACGKRYKIEKKVRQHNKKLKKLKDAKLKKGPTSSKKKDPGVPNSCPFKEEILREAQKRRDLKEEERLKRKEQRKKEREKTVMKHRNIESLIGDVEKKTAIYEKKNEFMSENASKISGKNVESSLKSFYKEVKYVIDSSDVVIEVLDSRDPLGSRCRQLEEAVLACGSNKRLVLLLNKIDLVPQENVEKWLKYLRNEFPTIPFKACTQNQSHKLGRIHTPIQLVKDDVRRSSQCLGSDLLIAMLNTYCRNKNIKTSITIGIVGFPNTGKSSIINSLKRTKACNVGSTPGVTRSSQAVQLDKYIKLLDSPGVVMATNASRPEDLVLRNCVKLESLADPIPTVSAILNRCNKQQLMLLYTLPDFKDINEFLQLVAKRYGLLKKGGLLDTTKAAKIIIKDWNGGKIRYYTEPPEQYNPSNHISLEIVSEMSREFNIDDLLKSHEDSIMQDLQNPADEFDTVLPTTSQLSDGDILSSAAATAAASAASNKNNNDDDDDSGADDMGDGEVDVDEEMEDDEEEEEIEKESRQKKTRGKSKVRRDDVTGLSKLEVQLHGNRNFNKEKKKAFKSARKLKKKTDKLADSLVSKLTTSEDYDFNEHF</sequence>
<dbReference type="InterPro" id="IPR023179">
    <property type="entry name" value="GTP-bd_ortho_bundle_sf"/>
</dbReference>
<evidence type="ECO:0000256" key="2">
    <source>
        <dbReference type="ARBA" id="ARBA00022741"/>
    </source>
</evidence>
<name>T1FWI3_HELRO</name>
<dbReference type="EMBL" id="KB095836">
    <property type="protein sequence ID" value="ESO11270.1"/>
    <property type="molecule type" value="Genomic_DNA"/>
</dbReference>
<dbReference type="OMA" id="NWIKYFR"/>
<reference evidence="9" key="3">
    <citation type="submission" date="2015-06" db="UniProtKB">
        <authorList>
            <consortium name="EnsemblMetazoa"/>
        </authorList>
    </citation>
    <scope>IDENTIFICATION</scope>
</reference>
<dbReference type="InterPro" id="IPR050755">
    <property type="entry name" value="TRAFAC_YlqF/YawG_RiboMat"/>
</dbReference>
<dbReference type="PROSITE" id="PS51721">
    <property type="entry name" value="G_CP"/>
    <property type="match status" value="1"/>
</dbReference>
<reference evidence="10" key="1">
    <citation type="submission" date="2012-12" db="EMBL/GenBank/DDBJ databases">
        <authorList>
            <person name="Hellsten U."/>
            <person name="Grimwood J."/>
            <person name="Chapman J.A."/>
            <person name="Shapiro H."/>
            <person name="Aerts A."/>
            <person name="Otillar R.P."/>
            <person name="Terry A.Y."/>
            <person name="Boore J.L."/>
            <person name="Simakov O."/>
            <person name="Marletaz F."/>
            <person name="Cho S.-J."/>
            <person name="Edsinger-Gonzales E."/>
            <person name="Havlak P."/>
            <person name="Kuo D.-H."/>
            <person name="Larsson T."/>
            <person name="Lv J."/>
            <person name="Arendt D."/>
            <person name="Savage R."/>
            <person name="Osoegawa K."/>
            <person name="de Jong P."/>
            <person name="Lindberg D.R."/>
            <person name="Seaver E.C."/>
            <person name="Weisblat D.A."/>
            <person name="Putnam N.H."/>
            <person name="Grigoriev I.V."/>
            <person name="Rokhsar D.S."/>
        </authorList>
    </citation>
    <scope>NUCLEOTIDE SEQUENCE</scope>
</reference>
<evidence type="ECO:0000256" key="1">
    <source>
        <dbReference type="ARBA" id="ARBA00004123"/>
    </source>
</evidence>
<dbReference type="SUPFAM" id="SSF52540">
    <property type="entry name" value="P-loop containing nucleoside triphosphate hydrolases"/>
    <property type="match status" value="1"/>
</dbReference>
<evidence type="ECO:0000259" key="7">
    <source>
        <dbReference type="PROSITE" id="PS51721"/>
    </source>
</evidence>
<dbReference type="RefSeq" id="XP_009010651.1">
    <property type="nucleotide sequence ID" value="XM_009012403.1"/>
</dbReference>
<evidence type="ECO:0000256" key="4">
    <source>
        <dbReference type="ARBA" id="ARBA00023134"/>
    </source>
</evidence>
<dbReference type="Gene3D" id="3.40.50.300">
    <property type="entry name" value="P-loop containing nucleotide triphosphate hydrolases"/>
    <property type="match status" value="1"/>
</dbReference>
<feature type="compositionally biased region" description="Basic residues" evidence="6">
    <location>
        <begin position="1"/>
        <end position="35"/>
    </location>
</feature>
<keyword evidence="3" id="KW-0175">Coiled coil</keyword>
<keyword evidence="10" id="KW-1185">Reference proteome</keyword>
<dbReference type="eggNOG" id="KOG2484">
    <property type="taxonomic scope" value="Eukaryota"/>
</dbReference>
<keyword evidence="2" id="KW-0547">Nucleotide-binding</keyword>
<dbReference type="CDD" id="cd04178">
    <property type="entry name" value="Nucleostemin_like"/>
    <property type="match status" value="1"/>
</dbReference>
<evidence type="ECO:0000256" key="3">
    <source>
        <dbReference type="ARBA" id="ARBA00023054"/>
    </source>
</evidence>
<dbReference type="PRINTS" id="PR00326">
    <property type="entry name" value="GTP1OBG"/>
</dbReference>
<feature type="region of interest" description="Disordered" evidence="6">
    <location>
        <begin position="494"/>
        <end position="556"/>
    </location>
</feature>
<keyword evidence="5" id="KW-0539">Nucleus</keyword>
<dbReference type="Pfam" id="PF01926">
    <property type="entry name" value="MMR_HSR1"/>
    <property type="match status" value="1"/>
</dbReference>
<dbReference type="AlphaFoldDB" id="T1FWI3"/>
<dbReference type="InterPro" id="IPR006073">
    <property type="entry name" value="GTP-bd"/>
</dbReference>
<dbReference type="InterPro" id="IPR027417">
    <property type="entry name" value="P-loop_NTPase"/>
</dbReference>
<dbReference type="EnsemblMetazoa" id="HelroT194872">
    <property type="protein sequence ID" value="HelroP194872"/>
    <property type="gene ID" value="HelroG194872"/>
</dbReference>
<evidence type="ECO:0000313" key="9">
    <source>
        <dbReference type="EnsemblMetazoa" id="HelroP194872"/>
    </source>
</evidence>
<feature type="region of interest" description="Disordered" evidence="6">
    <location>
        <begin position="1"/>
        <end position="95"/>
    </location>
</feature>
<feature type="compositionally biased region" description="Acidic residues" evidence="6">
    <location>
        <begin position="503"/>
        <end position="534"/>
    </location>
</feature>
<comment type="subcellular location">
    <subcellularLocation>
        <location evidence="1">Nucleus</location>
    </subcellularLocation>
</comment>
<evidence type="ECO:0000256" key="6">
    <source>
        <dbReference type="SAM" id="MobiDB-lite"/>
    </source>
</evidence>
<dbReference type="PANTHER" id="PTHR11089:SF30">
    <property type="entry name" value="GUANINE NUCLEOTIDE-BINDING PROTEIN-LIKE 3 HOMOLOG"/>
    <property type="match status" value="1"/>
</dbReference>
<evidence type="ECO:0000313" key="10">
    <source>
        <dbReference type="Proteomes" id="UP000015101"/>
    </source>
</evidence>
<reference evidence="8 10" key="2">
    <citation type="journal article" date="2013" name="Nature">
        <title>Insights into bilaterian evolution from three spiralian genomes.</title>
        <authorList>
            <person name="Simakov O."/>
            <person name="Marletaz F."/>
            <person name="Cho S.J."/>
            <person name="Edsinger-Gonzales E."/>
            <person name="Havlak P."/>
            <person name="Hellsten U."/>
            <person name="Kuo D.H."/>
            <person name="Larsson T."/>
            <person name="Lv J."/>
            <person name="Arendt D."/>
            <person name="Savage R."/>
            <person name="Osoegawa K."/>
            <person name="de Jong P."/>
            <person name="Grimwood J."/>
            <person name="Chapman J.A."/>
            <person name="Shapiro H."/>
            <person name="Aerts A."/>
            <person name="Otillar R.P."/>
            <person name="Terry A.Y."/>
            <person name="Boore J.L."/>
            <person name="Grigoriev I.V."/>
            <person name="Lindberg D.R."/>
            <person name="Seaver E.C."/>
            <person name="Weisblat D.A."/>
            <person name="Putnam N.H."/>
            <person name="Rokhsar D.S."/>
        </authorList>
    </citation>
    <scope>NUCLEOTIDE SEQUENCE</scope>
</reference>
<dbReference type="Proteomes" id="UP000015101">
    <property type="component" value="Unassembled WGS sequence"/>
</dbReference>
<evidence type="ECO:0000256" key="5">
    <source>
        <dbReference type="ARBA" id="ARBA00023242"/>
    </source>
</evidence>
<accession>T1FWI3</accession>
<evidence type="ECO:0000313" key="8">
    <source>
        <dbReference type="EMBL" id="ESO11270.1"/>
    </source>
</evidence>
<dbReference type="GeneID" id="20213178"/>
<keyword evidence="4" id="KW-0342">GTP-binding</keyword>
<dbReference type="FunFam" id="1.10.1580.10:FF:000002">
    <property type="entry name" value="Guanine nucleotide-binding protein-like 3 (nucleolar)-like"/>
    <property type="match status" value="1"/>
</dbReference>
<dbReference type="HOGENOM" id="CLU_011106_5_0_1"/>
<dbReference type="InParanoid" id="T1FWI3"/>
<dbReference type="Pfam" id="PF08701">
    <property type="entry name" value="GN3L_Grn1"/>
    <property type="match status" value="1"/>
</dbReference>
<dbReference type="InterPro" id="IPR030378">
    <property type="entry name" value="G_CP_dom"/>
</dbReference>